<keyword evidence="8" id="KW-1185">Reference proteome</keyword>
<evidence type="ECO:0000313" key="8">
    <source>
        <dbReference type="Proteomes" id="UP000326759"/>
    </source>
</evidence>
<dbReference type="PANTHER" id="PTHR11814">
    <property type="entry name" value="SULFATE TRANSPORTER"/>
    <property type="match status" value="1"/>
</dbReference>
<proteinExistence type="predicted"/>
<evidence type="ECO:0000259" key="6">
    <source>
        <dbReference type="PROSITE" id="PS50801"/>
    </source>
</evidence>
<dbReference type="GO" id="GO:0055085">
    <property type="term" value="P:transmembrane transport"/>
    <property type="evidence" value="ECO:0007669"/>
    <property type="project" value="InterPro"/>
</dbReference>
<feature type="transmembrane region" description="Helical" evidence="5">
    <location>
        <begin position="147"/>
        <end position="166"/>
    </location>
</feature>
<feature type="transmembrane region" description="Helical" evidence="5">
    <location>
        <begin position="61"/>
        <end position="81"/>
    </location>
</feature>
<dbReference type="Pfam" id="PF00916">
    <property type="entry name" value="Sulfate_transp"/>
    <property type="match status" value="1"/>
</dbReference>
<name>A0A5N5TCI8_9CRUS</name>
<feature type="transmembrane region" description="Helical" evidence="5">
    <location>
        <begin position="326"/>
        <end position="359"/>
    </location>
</feature>
<feature type="domain" description="STAS" evidence="6">
    <location>
        <begin position="384"/>
        <end position="535"/>
    </location>
</feature>
<dbReference type="Proteomes" id="UP000326759">
    <property type="component" value="Unassembled WGS sequence"/>
</dbReference>
<dbReference type="InterPro" id="IPR011547">
    <property type="entry name" value="SLC26A/SulP_dom"/>
</dbReference>
<dbReference type="PROSITE" id="PS50801">
    <property type="entry name" value="STAS"/>
    <property type="match status" value="1"/>
</dbReference>
<dbReference type="SUPFAM" id="SSF52091">
    <property type="entry name" value="SpoIIaa-like"/>
    <property type="match status" value="1"/>
</dbReference>
<feature type="transmembrane region" description="Helical" evidence="5">
    <location>
        <begin position="113"/>
        <end position="132"/>
    </location>
</feature>
<evidence type="ECO:0000313" key="7">
    <source>
        <dbReference type="EMBL" id="KAB7502825.1"/>
    </source>
</evidence>
<dbReference type="Gene3D" id="3.30.750.24">
    <property type="entry name" value="STAS domain"/>
    <property type="match status" value="1"/>
</dbReference>
<evidence type="ECO:0000256" key="4">
    <source>
        <dbReference type="ARBA" id="ARBA00023136"/>
    </source>
</evidence>
<reference evidence="7 8" key="1">
    <citation type="journal article" date="2019" name="PLoS Biol.">
        <title>Sex chromosomes control vertical transmission of feminizing Wolbachia symbionts in an isopod.</title>
        <authorList>
            <person name="Becking T."/>
            <person name="Chebbi M.A."/>
            <person name="Giraud I."/>
            <person name="Moumen B."/>
            <person name="Laverre T."/>
            <person name="Caubet Y."/>
            <person name="Peccoud J."/>
            <person name="Gilbert C."/>
            <person name="Cordaux R."/>
        </authorList>
    </citation>
    <scope>NUCLEOTIDE SEQUENCE [LARGE SCALE GENOMIC DNA]</scope>
    <source>
        <strain evidence="7">ANa2</strain>
        <tissue evidence="7">Whole body excluding digestive tract and cuticle</tissue>
    </source>
</reference>
<accession>A0A5N5TCI8</accession>
<dbReference type="GO" id="GO:0016020">
    <property type="term" value="C:membrane"/>
    <property type="evidence" value="ECO:0007669"/>
    <property type="project" value="UniProtKB-SubCell"/>
</dbReference>
<evidence type="ECO:0000256" key="2">
    <source>
        <dbReference type="ARBA" id="ARBA00022692"/>
    </source>
</evidence>
<organism evidence="7 8">
    <name type="scientific">Armadillidium nasatum</name>
    <dbReference type="NCBI Taxonomy" id="96803"/>
    <lineage>
        <taxon>Eukaryota</taxon>
        <taxon>Metazoa</taxon>
        <taxon>Ecdysozoa</taxon>
        <taxon>Arthropoda</taxon>
        <taxon>Crustacea</taxon>
        <taxon>Multicrustacea</taxon>
        <taxon>Malacostraca</taxon>
        <taxon>Eumalacostraca</taxon>
        <taxon>Peracarida</taxon>
        <taxon>Isopoda</taxon>
        <taxon>Oniscidea</taxon>
        <taxon>Crinocheta</taxon>
        <taxon>Armadillidiidae</taxon>
        <taxon>Armadillidium</taxon>
    </lineage>
</organism>
<evidence type="ECO:0000256" key="5">
    <source>
        <dbReference type="SAM" id="Phobius"/>
    </source>
</evidence>
<dbReference type="OrthoDB" id="7365796at2759"/>
<feature type="transmembrane region" description="Helical" evidence="5">
    <location>
        <begin position="242"/>
        <end position="261"/>
    </location>
</feature>
<keyword evidence="4 5" id="KW-0472">Membrane</keyword>
<gene>
    <name evidence="7" type="ORF">Anas_02631</name>
</gene>
<dbReference type="EMBL" id="SEYY01006643">
    <property type="protein sequence ID" value="KAB7502825.1"/>
    <property type="molecule type" value="Genomic_DNA"/>
</dbReference>
<feature type="transmembrane region" description="Helical" evidence="5">
    <location>
        <begin position="297"/>
        <end position="314"/>
    </location>
</feature>
<dbReference type="InterPro" id="IPR001902">
    <property type="entry name" value="SLC26A/SulP_fam"/>
</dbReference>
<sequence length="537" mass="58597">MEGNATTENLLGITQNVADSMTGTMGGEGIYTPTQVGTIVCFMVGVWHMLFGILQLGSLSVFLSDMLVSGFTTAAAFHVLTSQVKDLLGLNTMGASGPFKIIYIYVEILKSLGSVNLLTLVITLLTLTVLVINNEVLKPIVSKYSKVPVPIELIVVAIGTTASYFATLSETYNVKIIGDIPTGFPPATTPPMELMGKVLVDSLVIAIVSYTINFSLAKLFAAKHNHSVDATQELYATGVGNIVSSFFSCAPTGSALARALIQEAVGGITQMASLIVCALIVLVLLFIGPVFETLPKAVLASIIVVALKGMFMQVKDMVAMWKISRIEAAIWLVTFFSTVLIDIDFGLAVGVVFSLLVLLSKNQRPNSYLLGRVPNTDIYLDPKMYPQAKEIPGMKLFKIVGPIHFANRENLRRFIVKGTCLDPDELQKIVKKQTKDEDQKEEKIIQPIENGNYTFHDHELKIRVLILDCNGISYIDSSGGKFLAQLRKDYEKANINLCLAGLTENVYEIMEKTGSLKIFSSDRLFHSLHDAVVILKS</sequence>
<dbReference type="InterPro" id="IPR002645">
    <property type="entry name" value="STAS_dom"/>
</dbReference>
<evidence type="ECO:0000256" key="1">
    <source>
        <dbReference type="ARBA" id="ARBA00004141"/>
    </source>
</evidence>
<evidence type="ECO:0000256" key="3">
    <source>
        <dbReference type="ARBA" id="ARBA00022989"/>
    </source>
</evidence>
<comment type="caution">
    <text evidence="7">The sequence shown here is derived from an EMBL/GenBank/DDBJ whole genome shotgun (WGS) entry which is preliminary data.</text>
</comment>
<dbReference type="InterPro" id="IPR036513">
    <property type="entry name" value="STAS_dom_sf"/>
</dbReference>
<dbReference type="CDD" id="cd07042">
    <property type="entry name" value="STAS_SulP_like_sulfate_transporter"/>
    <property type="match status" value="1"/>
</dbReference>
<dbReference type="AlphaFoldDB" id="A0A5N5TCI8"/>
<feature type="transmembrane region" description="Helical" evidence="5">
    <location>
        <begin position="30"/>
        <end position="54"/>
    </location>
</feature>
<dbReference type="Pfam" id="PF01740">
    <property type="entry name" value="STAS"/>
    <property type="match status" value="1"/>
</dbReference>
<keyword evidence="2 5" id="KW-0812">Transmembrane</keyword>
<feature type="transmembrane region" description="Helical" evidence="5">
    <location>
        <begin position="198"/>
        <end position="222"/>
    </location>
</feature>
<comment type="subcellular location">
    <subcellularLocation>
        <location evidence="1">Membrane</location>
        <topology evidence="1">Multi-pass membrane protein</topology>
    </subcellularLocation>
</comment>
<feature type="transmembrane region" description="Helical" evidence="5">
    <location>
        <begin position="273"/>
        <end position="291"/>
    </location>
</feature>
<keyword evidence="3 5" id="KW-1133">Transmembrane helix</keyword>
<protein>
    <submittedName>
        <fullName evidence="7">Sulfate transporter</fullName>
    </submittedName>
</protein>